<reference evidence="7" key="1">
    <citation type="journal article" date="2021" name="G3 (Bethesda)">
        <title>Genome and transcriptome analysis of the beet armyworm Spodoptera exigua reveals targets for pest control. .</title>
        <authorList>
            <person name="Simon S."/>
            <person name="Breeschoten T."/>
            <person name="Jansen H.J."/>
            <person name="Dirks R.P."/>
            <person name="Schranz M.E."/>
            <person name="Ros V.I.D."/>
        </authorList>
    </citation>
    <scope>NUCLEOTIDE SEQUENCE</scope>
    <source>
        <strain evidence="7">TB_SE_WUR_2020</strain>
    </source>
</reference>
<dbReference type="SUPFAM" id="SSF50447">
    <property type="entry name" value="Translation proteins"/>
    <property type="match status" value="1"/>
</dbReference>
<keyword evidence="4" id="KW-0342">GTP-binding</keyword>
<dbReference type="GO" id="GO:0005737">
    <property type="term" value="C:cytoplasm"/>
    <property type="evidence" value="ECO:0007669"/>
    <property type="project" value="UniProtKB-SubCell"/>
</dbReference>
<dbReference type="GO" id="GO:0003924">
    <property type="term" value="F:GTPase activity"/>
    <property type="evidence" value="ECO:0007669"/>
    <property type="project" value="InterPro"/>
</dbReference>
<dbReference type="SUPFAM" id="SSF52540">
    <property type="entry name" value="P-loop containing nucleoside triphosphate hydrolases"/>
    <property type="match status" value="1"/>
</dbReference>
<dbReference type="CDD" id="cd04165">
    <property type="entry name" value="GTPBP1_like"/>
    <property type="match status" value="1"/>
</dbReference>
<evidence type="ECO:0000313" key="8">
    <source>
        <dbReference type="Proteomes" id="UP000814243"/>
    </source>
</evidence>
<evidence type="ECO:0000256" key="1">
    <source>
        <dbReference type="ARBA" id="ARBA00004496"/>
    </source>
</evidence>
<evidence type="ECO:0000256" key="2">
    <source>
        <dbReference type="ARBA" id="ARBA00007249"/>
    </source>
</evidence>
<feature type="compositionally biased region" description="Gly residues" evidence="5">
    <location>
        <begin position="528"/>
        <end position="541"/>
    </location>
</feature>
<dbReference type="PANTHER" id="PTHR43721">
    <property type="entry name" value="ELONGATION FACTOR TU-RELATED"/>
    <property type="match status" value="1"/>
</dbReference>
<evidence type="ECO:0000256" key="5">
    <source>
        <dbReference type="SAM" id="MobiDB-lite"/>
    </source>
</evidence>
<dbReference type="Proteomes" id="UP000814243">
    <property type="component" value="Unassembled WGS sequence"/>
</dbReference>
<gene>
    <name evidence="7" type="ORF">HF086_016424</name>
</gene>
<protein>
    <recommendedName>
        <fullName evidence="6">Tr-type G domain-containing protein</fullName>
    </recommendedName>
</protein>
<dbReference type="GO" id="GO:0005525">
    <property type="term" value="F:GTP binding"/>
    <property type="evidence" value="ECO:0007669"/>
    <property type="project" value="UniProtKB-KW"/>
</dbReference>
<dbReference type="PANTHER" id="PTHR43721:SF9">
    <property type="entry name" value="GTP-BINDING PROTEIN 1"/>
    <property type="match status" value="1"/>
</dbReference>
<dbReference type="InterPro" id="IPR027417">
    <property type="entry name" value="P-loop_NTPase"/>
</dbReference>
<dbReference type="Pfam" id="PF00009">
    <property type="entry name" value="GTP_EFTU"/>
    <property type="match status" value="1"/>
</dbReference>
<dbReference type="SUPFAM" id="SSF50465">
    <property type="entry name" value="EF-Tu/eEF-1alpha/eIF2-gamma C-terminal domain"/>
    <property type="match status" value="1"/>
</dbReference>
<proteinExistence type="inferred from homology"/>
<dbReference type="Gene3D" id="2.40.30.10">
    <property type="entry name" value="Translation factors"/>
    <property type="match status" value="1"/>
</dbReference>
<evidence type="ECO:0000256" key="3">
    <source>
        <dbReference type="ARBA" id="ARBA00022741"/>
    </source>
</evidence>
<evidence type="ECO:0000256" key="4">
    <source>
        <dbReference type="ARBA" id="ARBA00023134"/>
    </source>
</evidence>
<comment type="similarity">
    <text evidence="2">Belongs to the TRAFAC class translation factor GTPase superfamily. Classic translation factor GTPase family. EF-Tu/EF-1A subfamily.</text>
</comment>
<dbReference type="InterPro" id="IPR009000">
    <property type="entry name" value="Transl_B-barrel_sf"/>
</dbReference>
<feature type="compositionally biased region" description="Polar residues" evidence="5">
    <location>
        <begin position="1"/>
        <end position="12"/>
    </location>
</feature>
<comment type="caution">
    <text evidence="7">The sequence shown here is derived from an EMBL/GenBank/DDBJ whole genome shotgun (WGS) entry which is preliminary data.</text>
</comment>
<name>A0A922SKW8_SPOEX</name>
<dbReference type="FunFam" id="2.40.30.10:FF:000014">
    <property type="entry name" value="Probable GTP-binding protein 1"/>
    <property type="match status" value="1"/>
</dbReference>
<dbReference type="PROSITE" id="PS51722">
    <property type="entry name" value="G_TR_2"/>
    <property type="match status" value="1"/>
</dbReference>
<evidence type="ECO:0000259" key="6">
    <source>
        <dbReference type="PROSITE" id="PS51722"/>
    </source>
</evidence>
<organism evidence="7 8">
    <name type="scientific">Spodoptera exigua</name>
    <name type="common">Beet armyworm</name>
    <name type="synonym">Noctua fulgens</name>
    <dbReference type="NCBI Taxonomy" id="7107"/>
    <lineage>
        <taxon>Eukaryota</taxon>
        <taxon>Metazoa</taxon>
        <taxon>Ecdysozoa</taxon>
        <taxon>Arthropoda</taxon>
        <taxon>Hexapoda</taxon>
        <taxon>Insecta</taxon>
        <taxon>Pterygota</taxon>
        <taxon>Neoptera</taxon>
        <taxon>Endopterygota</taxon>
        <taxon>Lepidoptera</taxon>
        <taxon>Glossata</taxon>
        <taxon>Ditrysia</taxon>
        <taxon>Noctuoidea</taxon>
        <taxon>Noctuidae</taxon>
        <taxon>Amphipyrinae</taxon>
        <taxon>Spodoptera</taxon>
    </lineage>
</organism>
<accession>A0A922SKW8</accession>
<dbReference type="CDD" id="cd03708">
    <property type="entry name" value="GTPBP_III"/>
    <property type="match status" value="1"/>
</dbReference>
<dbReference type="InterPro" id="IPR000795">
    <property type="entry name" value="T_Tr_GTP-bd_dom"/>
</dbReference>
<feature type="region of interest" description="Disordered" evidence="5">
    <location>
        <begin position="1"/>
        <end position="26"/>
    </location>
</feature>
<dbReference type="FunFam" id="3.40.50.300:FF:000091">
    <property type="entry name" value="Probable GTP-binding protein 1"/>
    <property type="match status" value="1"/>
</dbReference>
<dbReference type="InterPro" id="IPR035531">
    <property type="entry name" value="GTPBP1-like"/>
</dbReference>
<dbReference type="Gene3D" id="3.40.50.300">
    <property type="entry name" value="P-loop containing nucleotide triphosphate hydrolases"/>
    <property type="match status" value="1"/>
</dbReference>
<dbReference type="CDD" id="cd03694">
    <property type="entry name" value="GTPBP_II"/>
    <property type="match status" value="1"/>
</dbReference>
<dbReference type="InterPro" id="IPR050055">
    <property type="entry name" value="EF-Tu_GTPase"/>
</dbReference>
<sequence length="562" mass="61209">MDSIPESPSKTSPLAEPEGFPESETDYSSIRGKMVLVSPSADEYELLRKQLLERLESGNGEIIYDIGQGEDGRGLTEDEYSASVATLQSLVSGERVSCVELRRWDCGSGLTGQYLLRTELDHTDFMEIRVAVVGNVDAGKSTLLGVLTHGELDNGRGYARQRLFRHKHEMESGRTSSVGNDILGFDSMGNVVNKPDHGTLDWVKICEKSSKVITFIDLAGHERYLKTTVFGMTGHAPDFGMLMIGANAGIVGMTKEHLGLALALSVPVFVVVTKIDMCPPNVLQDNLKLLIRILKLCPIFQVSNVTGENLELLTMFLNLLKTRMPSQDDKPAEFQIDDTYSVPGVGTVVSGTTLAGVIKLNDTLLLGPDPLGRFTPITVKSIHRKRMPVPEVRGGQTASFALKKIKRSQIRKVHCGSIRQTASILSMSRDCLRTGDKALVRFRFIKHPEYLKRGQRMVFREGRTKAVGNVLRPEPAAVKLAPRTNTARHDRRAQTHDKPDALTAQVQESDVTAADSPFEVQADKRGAAAGGGGTPGAGGGGRRPRKRHDKPPDAPTLAAAAN</sequence>
<comment type="subcellular location">
    <subcellularLocation>
        <location evidence="1">Cytoplasm</location>
    </subcellularLocation>
</comment>
<dbReference type="InterPro" id="IPR009001">
    <property type="entry name" value="Transl_elong_EF1A/Init_IF2_C"/>
</dbReference>
<dbReference type="InterPro" id="IPR004161">
    <property type="entry name" value="EFTu-like_2"/>
</dbReference>
<feature type="domain" description="Tr-type G" evidence="6">
    <location>
        <begin position="125"/>
        <end position="325"/>
    </location>
</feature>
<dbReference type="Pfam" id="PF03144">
    <property type="entry name" value="GTP_EFTU_D2"/>
    <property type="match status" value="1"/>
</dbReference>
<dbReference type="EMBL" id="JACEFF010000246">
    <property type="protein sequence ID" value="KAH9641251.1"/>
    <property type="molecule type" value="Genomic_DNA"/>
</dbReference>
<dbReference type="AlphaFoldDB" id="A0A922SKW8"/>
<feature type="region of interest" description="Disordered" evidence="5">
    <location>
        <begin position="481"/>
        <end position="562"/>
    </location>
</feature>
<evidence type="ECO:0000313" key="7">
    <source>
        <dbReference type="EMBL" id="KAH9641251.1"/>
    </source>
</evidence>
<keyword evidence="3" id="KW-0547">Nucleotide-binding</keyword>
<dbReference type="GO" id="GO:0003746">
    <property type="term" value="F:translation elongation factor activity"/>
    <property type="evidence" value="ECO:0007669"/>
    <property type="project" value="TreeGrafter"/>
</dbReference>